<dbReference type="PANTHER" id="PTHR15491:SF9">
    <property type="entry name" value="CIP1-INTERACTING ZINC FINGER PROTEIN"/>
    <property type="match status" value="1"/>
</dbReference>
<dbReference type="SMART" id="SM00451">
    <property type="entry name" value="ZnF_U1"/>
    <property type="match status" value="3"/>
</dbReference>
<dbReference type="GO" id="GO:0008270">
    <property type="term" value="F:zinc ion binding"/>
    <property type="evidence" value="ECO:0007669"/>
    <property type="project" value="InterPro"/>
</dbReference>
<dbReference type="InterPro" id="IPR036236">
    <property type="entry name" value="Znf_C2H2_sf"/>
</dbReference>
<reference evidence="4" key="1">
    <citation type="submission" date="2024-04" db="EMBL/GenBank/DDBJ databases">
        <title>Salinicola lusitanus LLJ914,a marine bacterium isolated from the Okinawa Trough.</title>
        <authorList>
            <person name="Li J."/>
        </authorList>
    </citation>
    <scope>NUCLEOTIDE SEQUENCE [LARGE SCALE GENOMIC DNA]</scope>
</reference>
<dbReference type="InterPro" id="IPR056345">
    <property type="entry name" value="Znf-C2H2_CIZ1"/>
</dbReference>
<evidence type="ECO:0000313" key="3">
    <source>
        <dbReference type="EMBL" id="KAK7899560.1"/>
    </source>
</evidence>
<feature type="region of interest" description="Disordered" evidence="1">
    <location>
        <begin position="271"/>
        <end position="444"/>
    </location>
</feature>
<organism evidence="3 4">
    <name type="scientific">Mugilogobius chulae</name>
    <name type="common">yellowstripe goby</name>
    <dbReference type="NCBI Taxonomy" id="88201"/>
    <lineage>
        <taxon>Eukaryota</taxon>
        <taxon>Metazoa</taxon>
        <taxon>Chordata</taxon>
        <taxon>Craniata</taxon>
        <taxon>Vertebrata</taxon>
        <taxon>Euteleostomi</taxon>
        <taxon>Actinopterygii</taxon>
        <taxon>Neopterygii</taxon>
        <taxon>Teleostei</taxon>
        <taxon>Neoteleostei</taxon>
        <taxon>Acanthomorphata</taxon>
        <taxon>Gobiaria</taxon>
        <taxon>Gobiiformes</taxon>
        <taxon>Gobioidei</taxon>
        <taxon>Gobiidae</taxon>
        <taxon>Gobionellinae</taxon>
        <taxon>Mugilogobius</taxon>
    </lineage>
</organism>
<gene>
    <name evidence="3" type="ORF">WMY93_020413</name>
</gene>
<dbReference type="Gene3D" id="3.30.160.60">
    <property type="entry name" value="Classic Zinc Finger"/>
    <property type="match status" value="2"/>
</dbReference>
<dbReference type="SUPFAM" id="SSF57667">
    <property type="entry name" value="beta-beta-alpha zinc fingers"/>
    <property type="match status" value="3"/>
</dbReference>
<dbReference type="InterPro" id="IPR003604">
    <property type="entry name" value="Matrin/U1-like-C_Znf_C2H2"/>
</dbReference>
<protein>
    <recommendedName>
        <fullName evidence="2">C2H2-type domain-containing protein</fullName>
    </recommendedName>
</protein>
<dbReference type="SMART" id="SM00355">
    <property type="entry name" value="ZnF_C2H2"/>
    <property type="match status" value="3"/>
</dbReference>
<feature type="domain" description="C2H2-type" evidence="2">
    <location>
        <begin position="227"/>
        <end position="249"/>
    </location>
</feature>
<dbReference type="Proteomes" id="UP001460270">
    <property type="component" value="Unassembled WGS sequence"/>
</dbReference>
<dbReference type="AlphaFoldDB" id="A0AAW0NS99"/>
<feature type="compositionally biased region" description="Polar residues" evidence="1">
    <location>
        <begin position="67"/>
        <end position="90"/>
    </location>
</feature>
<feature type="compositionally biased region" description="Basic and acidic residues" evidence="1">
    <location>
        <begin position="274"/>
        <end position="315"/>
    </location>
</feature>
<evidence type="ECO:0000256" key="1">
    <source>
        <dbReference type="SAM" id="MobiDB-lite"/>
    </source>
</evidence>
<evidence type="ECO:0000313" key="4">
    <source>
        <dbReference type="Proteomes" id="UP001460270"/>
    </source>
</evidence>
<keyword evidence="4" id="KW-1185">Reference proteome</keyword>
<accession>A0AAW0NS99</accession>
<feature type="compositionally biased region" description="Acidic residues" evidence="1">
    <location>
        <begin position="409"/>
        <end position="423"/>
    </location>
</feature>
<dbReference type="PANTHER" id="PTHR15491">
    <property type="match status" value="1"/>
</dbReference>
<name>A0AAW0NS99_9GOBI</name>
<comment type="caution">
    <text evidence="3">The sequence shown here is derived from an EMBL/GenBank/DDBJ whole genome shotgun (WGS) entry which is preliminary data.</text>
</comment>
<dbReference type="PROSITE" id="PS00028">
    <property type="entry name" value="ZINC_FINGER_C2H2_1"/>
    <property type="match status" value="1"/>
</dbReference>
<dbReference type="InterPro" id="IPR026811">
    <property type="entry name" value="CIZ1"/>
</dbReference>
<dbReference type="GO" id="GO:0005634">
    <property type="term" value="C:nucleus"/>
    <property type="evidence" value="ECO:0007669"/>
    <property type="project" value="TreeGrafter"/>
</dbReference>
<sequence>MVKQQQRRTDRCFLPVGSNNVTLVRFPTQRRQQAFAHEIHQPHQAPVRETEGDDGETEAKRICLSGSDETLTNRETAPESCDQTGSTSDSLEGGVSAADGAQQEALESSEDDRAAELACAGGLKVTIQIRGESREFGEQDPASERLTCHVCHCTCPSAQSFQQHMSGSEHQTRLKYITQSISQKSRWRGGASERWCDVCQDHFTGDVILHRRTAEHKECKKSSRPFCSNCNRHFRTPRKFVEHMKSPEHKKQIQQEKPQEEEMITVDAVGCFESEPKMQFRGDEETGDKDLGNREGTENAKDETCGDEEMRREESSEGDEETQQGERIGTTELEGDEDIGNRLGDEDIEDQDRGGGNIEDEEREDEDIGDEERGDEDIGNTAGGDEEVGDKNLEDEDLGEEALGNKDLGDEETGGTEDAEDRMEADVNQTSNVNDDDVSQESDPHTVYGMSHVIPVRGFFCCLCHKFFFKESSARDQHCRTKQHLTRLKQSQSADLSRAVHSTVKNCE</sequence>
<feature type="region of interest" description="Disordered" evidence="1">
    <location>
        <begin position="65"/>
        <end position="113"/>
    </location>
</feature>
<dbReference type="InterPro" id="IPR013087">
    <property type="entry name" value="Znf_C2H2_type"/>
</dbReference>
<feature type="compositionally biased region" description="Acidic residues" evidence="1">
    <location>
        <begin position="358"/>
        <end position="400"/>
    </location>
</feature>
<proteinExistence type="predicted"/>
<evidence type="ECO:0000259" key="2">
    <source>
        <dbReference type="PROSITE" id="PS00028"/>
    </source>
</evidence>
<dbReference type="EMBL" id="JBBPFD010000014">
    <property type="protein sequence ID" value="KAK7899560.1"/>
    <property type="molecule type" value="Genomic_DNA"/>
</dbReference>
<dbReference type="Pfam" id="PF23330">
    <property type="entry name" value="zf-C2H2_14"/>
    <property type="match status" value="1"/>
</dbReference>
<dbReference type="GO" id="GO:0003676">
    <property type="term" value="F:nucleic acid binding"/>
    <property type="evidence" value="ECO:0007669"/>
    <property type="project" value="InterPro"/>
</dbReference>